<dbReference type="SMART" id="SM00636">
    <property type="entry name" value="Glyco_18"/>
    <property type="match status" value="1"/>
</dbReference>
<reference evidence="2 3" key="1">
    <citation type="submission" date="2019-09" db="EMBL/GenBank/DDBJ databases">
        <title>A chromosome-level genome assembly of the Chinese tupelo Nyssa sinensis.</title>
        <authorList>
            <person name="Yang X."/>
            <person name="Kang M."/>
            <person name="Yang Y."/>
            <person name="Xiong H."/>
            <person name="Wang M."/>
            <person name="Zhang Z."/>
            <person name="Wang Z."/>
            <person name="Wu H."/>
            <person name="Ma T."/>
            <person name="Liu J."/>
            <person name="Xi Z."/>
        </authorList>
    </citation>
    <scope>NUCLEOTIDE SEQUENCE [LARGE SCALE GENOMIC DNA]</scope>
    <source>
        <strain evidence="2">J267</strain>
        <tissue evidence="2">Leaf</tissue>
    </source>
</reference>
<dbReference type="GO" id="GO:0005975">
    <property type="term" value="P:carbohydrate metabolic process"/>
    <property type="evidence" value="ECO:0007669"/>
    <property type="project" value="InterPro"/>
</dbReference>
<accession>A0A5J5B0L3</accession>
<proteinExistence type="predicted"/>
<gene>
    <name evidence="2" type="ORF">F0562_030300</name>
</gene>
<dbReference type="Gene3D" id="3.20.20.80">
    <property type="entry name" value="Glycosidases"/>
    <property type="match status" value="1"/>
</dbReference>
<evidence type="ECO:0000259" key="1">
    <source>
        <dbReference type="PROSITE" id="PS51910"/>
    </source>
</evidence>
<dbReference type="EMBL" id="CM018040">
    <property type="protein sequence ID" value="KAA8535297.1"/>
    <property type="molecule type" value="Genomic_DNA"/>
</dbReference>
<sequence>MSSLSILFSEWHTAIVKEASATGKPRLLLSAGVYFSSNFFLSETPRTYPGDAIKHYVDFVNPMCYDYHGAWDTSVTGAQALLYDKSSNLSTSYGISSWIRNGVPAKKLVMGLPMYGRTWQLKDPNEHGIGAPAVGIGPGNDGLMIYSDIVDLIWQTMPVWCMMRRQYRHIHMRGRIGLGTMDPHRLPTRLSLPRLRVLVGISSGLLDLTRTGHSQEQSFTNSIYVVYEFVAASLAWDGKI</sequence>
<evidence type="ECO:0000313" key="2">
    <source>
        <dbReference type="EMBL" id="KAA8535297.1"/>
    </source>
</evidence>
<dbReference type="GO" id="GO:0004568">
    <property type="term" value="F:chitinase activity"/>
    <property type="evidence" value="ECO:0007669"/>
    <property type="project" value="TreeGrafter"/>
</dbReference>
<dbReference type="GO" id="GO:0006032">
    <property type="term" value="P:chitin catabolic process"/>
    <property type="evidence" value="ECO:0007669"/>
    <property type="project" value="TreeGrafter"/>
</dbReference>
<dbReference type="PANTHER" id="PTHR11177">
    <property type="entry name" value="CHITINASE"/>
    <property type="match status" value="1"/>
</dbReference>
<keyword evidence="3" id="KW-1185">Reference proteome</keyword>
<dbReference type="InterPro" id="IPR017853">
    <property type="entry name" value="GH"/>
</dbReference>
<dbReference type="SUPFAM" id="SSF51445">
    <property type="entry name" value="(Trans)glycosidases"/>
    <property type="match status" value="1"/>
</dbReference>
<dbReference type="GO" id="GO:0008061">
    <property type="term" value="F:chitin binding"/>
    <property type="evidence" value="ECO:0007669"/>
    <property type="project" value="InterPro"/>
</dbReference>
<name>A0A5J5B0L3_9ASTE</name>
<dbReference type="GO" id="GO:0005576">
    <property type="term" value="C:extracellular region"/>
    <property type="evidence" value="ECO:0007669"/>
    <property type="project" value="TreeGrafter"/>
</dbReference>
<evidence type="ECO:0000313" key="3">
    <source>
        <dbReference type="Proteomes" id="UP000325577"/>
    </source>
</evidence>
<dbReference type="InterPro" id="IPR011583">
    <property type="entry name" value="Chitinase_II/V-like_cat"/>
</dbReference>
<dbReference type="Pfam" id="PF00704">
    <property type="entry name" value="Glyco_hydro_18"/>
    <property type="match status" value="1"/>
</dbReference>
<dbReference type="PROSITE" id="PS51910">
    <property type="entry name" value="GH18_2"/>
    <property type="match status" value="1"/>
</dbReference>
<dbReference type="AlphaFoldDB" id="A0A5J5B0L3"/>
<dbReference type="Proteomes" id="UP000325577">
    <property type="component" value="Linkage Group LG17"/>
</dbReference>
<organism evidence="2 3">
    <name type="scientific">Nyssa sinensis</name>
    <dbReference type="NCBI Taxonomy" id="561372"/>
    <lineage>
        <taxon>Eukaryota</taxon>
        <taxon>Viridiplantae</taxon>
        <taxon>Streptophyta</taxon>
        <taxon>Embryophyta</taxon>
        <taxon>Tracheophyta</taxon>
        <taxon>Spermatophyta</taxon>
        <taxon>Magnoliopsida</taxon>
        <taxon>eudicotyledons</taxon>
        <taxon>Gunneridae</taxon>
        <taxon>Pentapetalae</taxon>
        <taxon>asterids</taxon>
        <taxon>Cornales</taxon>
        <taxon>Nyssaceae</taxon>
        <taxon>Nyssa</taxon>
    </lineage>
</organism>
<dbReference type="InterPro" id="IPR001223">
    <property type="entry name" value="Glyco_hydro18_cat"/>
</dbReference>
<protein>
    <recommendedName>
        <fullName evidence="1">GH18 domain-containing protein</fullName>
    </recommendedName>
</protein>
<dbReference type="PANTHER" id="PTHR11177:SF368">
    <property type="entry name" value="GH18 DOMAIN-CONTAINING PROTEIN"/>
    <property type="match status" value="1"/>
</dbReference>
<feature type="domain" description="GH18" evidence="1">
    <location>
        <begin position="1"/>
        <end position="240"/>
    </location>
</feature>
<dbReference type="OrthoDB" id="76388at2759"/>
<dbReference type="InterPro" id="IPR050314">
    <property type="entry name" value="Glycosyl_Hydrlase_18"/>
</dbReference>